<dbReference type="NCBIfam" id="TIGR01484">
    <property type="entry name" value="HAD-SF-IIB"/>
    <property type="match status" value="1"/>
</dbReference>
<accession>A0A6J4HZ36</accession>
<evidence type="ECO:0000256" key="5">
    <source>
        <dbReference type="ARBA" id="ARBA00022801"/>
    </source>
</evidence>
<dbReference type="GO" id="GO:0050307">
    <property type="term" value="F:sucrose-phosphate phosphatase activity"/>
    <property type="evidence" value="ECO:0007669"/>
    <property type="project" value="UniProtKB-EC"/>
</dbReference>
<organism evidence="8">
    <name type="scientific">uncultured Coleofasciculus sp</name>
    <dbReference type="NCBI Taxonomy" id="1267456"/>
    <lineage>
        <taxon>Bacteria</taxon>
        <taxon>Bacillati</taxon>
        <taxon>Cyanobacteriota</taxon>
        <taxon>Cyanophyceae</taxon>
        <taxon>Coleofasciculales</taxon>
        <taxon>Coleofasciculaceae</taxon>
        <taxon>Coleofasciculus</taxon>
        <taxon>environmental samples</taxon>
    </lineage>
</organism>
<evidence type="ECO:0000259" key="7">
    <source>
        <dbReference type="Pfam" id="PF05116"/>
    </source>
</evidence>
<dbReference type="SFLD" id="SFLDG01140">
    <property type="entry name" value="C2.B:_Phosphomannomutase_and_P"/>
    <property type="match status" value="1"/>
</dbReference>
<dbReference type="PANTHER" id="PTHR46521:SF4">
    <property type="entry name" value="SUCROSE-PHOSPHATASE 2-RELATED"/>
    <property type="match status" value="1"/>
</dbReference>
<dbReference type="Pfam" id="PF05116">
    <property type="entry name" value="S6PP"/>
    <property type="match status" value="1"/>
</dbReference>
<dbReference type="PANTHER" id="PTHR46521">
    <property type="entry name" value="SUCROSE-PHOSPHATASE 2-RELATED"/>
    <property type="match status" value="1"/>
</dbReference>
<dbReference type="GO" id="GO:0005986">
    <property type="term" value="P:sucrose biosynthetic process"/>
    <property type="evidence" value="ECO:0007669"/>
    <property type="project" value="UniProtKB-UniPathway"/>
</dbReference>
<dbReference type="AlphaFoldDB" id="A0A6J4HZ36"/>
<dbReference type="InterPro" id="IPR023214">
    <property type="entry name" value="HAD_sf"/>
</dbReference>
<dbReference type="Gene3D" id="3.90.1070.10">
    <property type="match status" value="1"/>
</dbReference>
<evidence type="ECO:0000256" key="6">
    <source>
        <dbReference type="ARBA" id="ARBA00048036"/>
    </source>
</evidence>
<dbReference type="InterPro" id="IPR006379">
    <property type="entry name" value="HAD-SF_hydro_IIB"/>
</dbReference>
<dbReference type="SUPFAM" id="SSF56784">
    <property type="entry name" value="HAD-like"/>
    <property type="match status" value="1"/>
</dbReference>
<comment type="cofactor">
    <cofactor evidence="1">
        <name>Mg(2+)</name>
        <dbReference type="ChEBI" id="CHEBI:18420"/>
    </cofactor>
</comment>
<protein>
    <recommendedName>
        <fullName evidence="4">sucrose-phosphate phosphatase</fullName>
        <ecNumber evidence="4">3.1.3.24</ecNumber>
    </recommendedName>
</protein>
<feature type="domain" description="Sucrose phosphatase-like" evidence="7">
    <location>
        <begin position="15"/>
        <end position="258"/>
    </location>
</feature>
<dbReference type="InterPro" id="IPR012847">
    <property type="entry name" value="Sucrose_phosphatase_pln/cyn"/>
</dbReference>
<dbReference type="GO" id="GO:0000287">
    <property type="term" value="F:magnesium ion binding"/>
    <property type="evidence" value="ECO:0007669"/>
    <property type="project" value="InterPro"/>
</dbReference>
<reference evidence="8" key="1">
    <citation type="submission" date="2020-02" db="EMBL/GenBank/DDBJ databases">
        <authorList>
            <person name="Meier V. D."/>
        </authorList>
    </citation>
    <scope>NUCLEOTIDE SEQUENCE</scope>
    <source>
        <strain evidence="8">AVDCRST_MAG92</strain>
    </source>
</reference>
<dbReference type="InterPro" id="IPR006380">
    <property type="entry name" value="SPP-like_dom"/>
</dbReference>
<dbReference type="EMBL" id="CADCTM010000182">
    <property type="protein sequence ID" value="CAA9236993.1"/>
    <property type="molecule type" value="Genomic_DNA"/>
</dbReference>
<dbReference type="InterPro" id="IPR051518">
    <property type="entry name" value="Sucrose_Phosphatase"/>
</dbReference>
<gene>
    <name evidence="8" type="ORF">AVDCRST_MAG92-1308</name>
</gene>
<dbReference type="SFLD" id="SFLDG01141">
    <property type="entry name" value="C2.B.1:_Sucrose_Phosphatase_Li"/>
    <property type="match status" value="1"/>
</dbReference>
<dbReference type="UniPathway" id="UPA00371">
    <property type="reaction ID" value="UER00546"/>
</dbReference>
<evidence type="ECO:0000256" key="3">
    <source>
        <dbReference type="ARBA" id="ARBA00007211"/>
    </source>
</evidence>
<sequence>MQLDQVSGEVAVTAFLFVSDLDNTLVGDDNALKQLNQLLSQHRQDYGTKIVYATGRSRKSYQELKARKQLLDPDALIASVGTEIYQDEGNDNPDPAWSEKLLGGWDRDLAVATAAHYADLVPQDDSEQRPFKVSYLLTENAALEVLPLLKAQLSDRGLDVNLIYSGGKDLDILPRNANKGLAVQFLQERWGLESTKTVACGDSGNDMALFSVGESRGIIVGNAQPELVRWYEENRADYRYLAQAYCAGGILEGLRYFGFLDG</sequence>
<comment type="catalytic activity">
    <reaction evidence="6">
        <text>sucrose 6(F)-phosphate + H2O = sucrose + phosphate</text>
        <dbReference type="Rhea" id="RHEA:19289"/>
        <dbReference type="ChEBI" id="CHEBI:15377"/>
        <dbReference type="ChEBI" id="CHEBI:17992"/>
        <dbReference type="ChEBI" id="CHEBI:43474"/>
        <dbReference type="ChEBI" id="CHEBI:57723"/>
        <dbReference type="EC" id="3.1.3.24"/>
    </reaction>
</comment>
<dbReference type="CDD" id="cd02605">
    <property type="entry name" value="HAD_SPP"/>
    <property type="match status" value="1"/>
</dbReference>
<evidence type="ECO:0000256" key="4">
    <source>
        <dbReference type="ARBA" id="ARBA00013112"/>
    </source>
</evidence>
<dbReference type="EC" id="3.1.3.24" evidence="4"/>
<dbReference type="InterPro" id="IPR036412">
    <property type="entry name" value="HAD-like_sf"/>
</dbReference>
<keyword evidence="5" id="KW-0378">Hydrolase</keyword>
<dbReference type="SFLD" id="SFLDS00003">
    <property type="entry name" value="Haloacid_Dehalogenase"/>
    <property type="match status" value="1"/>
</dbReference>
<proteinExistence type="inferred from homology"/>
<comment type="pathway">
    <text evidence="2">Glycan biosynthesis; sucrose biosynthesis; sucrose from D-fructose 6-phosphate and UDP-alpha-D-glucose: step 2/2.</text>
</comment>
<comment type="similarity">
    <text evidence="3">Belongs to the sucrose phosphatase family.</text>
</comment>
<dbReference type="Gene3D" id="3.40.50.1000">
    <property type="entry name" value="HAD superfamily/HAD-like"/>
    <property type="match status" value="1"/>
</dbReference>
<dbReference type="NCBIfam" id="TIGR01485">
    <property type="entry name" value="SPP_plant-cyano"/>
    <property type="match status" value="1"/>
</dbReference>
<evidence type="ECO:0000256" key="1">
    <source>
        <dbReference type="ARBA" id="ARBA00001946"/>
    </source>
</evidence>
<evidence type="ECO:0000313" key="8">
    <source>
        <dbReference type="EMBL" id="CAA9236993.1"/>
    </source>
</evidence>
<dbReference type="NCBIfam" id="TIGR01482">
    <property type="entry name" value="SPP-subfamily"/>
    <property type="match status" value="1"/>
</dbReference>
<name>A0A6J4HZ36_9CYAN</name>
<evidence type="ECO:0000256" key="2">
    <source>
        <dbReference type="ARBA" id="ARBA00005070"/>
    </source>
</evidence>